<keyword evidence="1" id="KW-0472">Membrane</keyword>
<accession>A0A183K850</accession>
<name>A0A183K850_9TREM</name>
<evidence type="ECO:0000313" key="4">
    <source>
        <dbReference type="WBParaSite" id="SCUD_0001117901-mRNA-1"/>
    </source>
</evidence>
<evidence type="ECO:0000313" key="2">
    <source>
        <dbReference type="EMBL" id="VDP43417.1"/>
    </source>
</evidence>
<keyword evidence="1" id="KW-1133">Transmembrane helix</keyword>
<proteinExistence type="predicted"/>
<dbReference type="AlphaFoldDB" id="A0A183K850"/>
<feature type="transmembrane region" description="Helical" evidence="1">
    <location>
        <begin position="93"/>
        <end position="110"/>
    </location>
</feature>
<organism evidence="4">
    <name type="scientific">Schistosoma curassoni</name>
    <dbReference type="NCBI Taxonomy" id="6186"/>
    <lineage>
        <taxon>Eukaryota</taxon>
        <taxon>Metazoa</taxon>
        <taxon>Spiralia</taxon>
        <taxon>Lophotrochozoa</taxon>
        <taxon>Platyhelminthes</taxon>
        <taxon>Trematoda</taxon>
        <taxon>Digenea</taxon>
        <taxon>Strigeidida</taxon>
        <taxon>Schistosomatoidea</taxon>
        <taxon>Schistosomatidae</taxon>
        <taxon>Schistosoma</taxon>
    </lineage>
</organism>
<dbReference type="Proteomes" id="UP000279833">
    <property type="component" value="Unassembled WGS sequence"/>
</dbReference>
<evidence type="ECO:0000256" key="1">
    <source>
        <dbReference type="SAM" id="Phobius"/>
    </source>
</evidence>
<dbReference type="WBParaSite" id="SCUD_0001117901-mRNA-1">
    <property type="protein sequence ID" value="SCUD_0001117901-mRNA-1"/>
    <property type="gene ID" value="SCUD_0001117901"/>
</dbReference>
<evidence type="ECO:0000313" key="3">
    <source>
        <dbReference type="Proteomes" id="UP000279833"/>
    </source>
</evidence>
<protein>
    <submittedName>
        <fullName evidence="4">Secreted protein</fullName>
    </submittedName>
</protein>
<reference evidence="2 3" key="2">
    <citation type="submission" date="2018-11" db="EMBL/GenBank/DDBJ databases">
        <authorList>
            <consortium name="Pathogen Informatics"/>
        </authorList>
    </citation>
    <scope>NUCLEOTIDE SEQUENCE [LARGE SCALE GENOMIC DNA]</scope>
    <source>
        <strain evidence="2">Dakar</strain>
        <strain evidence="3">Dakar, Senegal</strain>
    </source>
</reference>
<feature type="transmembrane region" description="Helical" evidence="1">
    <location>
        <begin position="68"/>
        <end position="87"/>
    </location>
</feature>
<keyword evidence="1" id="KW-0812">Transmembrane</keyword>
<reference evidence="4" key="1">
    <citation type="submission" date="2016-06" db="UniProtKB">
        <authorList>
            <consortium name="WormBaseParasite"/>
        </authorList>
    </citation>
    <scope>IDENTIFICATION</scope>
</reference>
<gene>
    <name evidence="2" type="ORF">SCUD_LOCUS11179</name>
</gene>
<sequence length="124" mass="13436">MQFGDLRNLCPIHFQRLFLISSSAGSWTAALSLPVLACTSASDPPCSSMMLPRYVKDSTSPRVSPSSVIGLLFSVLQLGILLLPLCMLRLSDADAAATLLVFIFICLRVWDRRARSSAKSNSSS</sequence>
<keyword evidence="3" id="KW-1185">Reference proteome</keyword>
<dbReference type="EMBL" id="UZAK01034244">
    <property type="protein sequence ID" value="VDP43417.1"/>
    <property type="molecule type" value="Genomic_DNA"/>
</dbReference>